<evidence type="ECO:0000313" key="2">
    <source>
        <dbReference type="Proteomes" id="UP001562425"/>
    </source>
</evidence>
<name>A0ABD1D548_CULPP</name>
<reference evidence="1 2" key="1">
    <citation type="submission" date="2024-05" db="EMBL/GenBank/DDBJ databases">
        <title>Culex pipiens pipiens assembly and annotation.</title>
        <authorList>
            <person name="Alout H."/>
            <person name="Durand T."/>
        </authorList>
    </citation>
    <scope>NUCLEOTIDE SEQUENCE [LARGE SCALE GENOMIC DNA]</scope>
    <source>
        <strain evidence="1">HA-2024</strain>
        <tissue evidence="1">Whole body</tissue>
    </source>
</reference>
<gene>
    <name evidence="1" type="ORF">pipiens_012474</name>
</gene>
<dbReference type="Proteomes" id="UP001562425">
    <property type="component" value="Unassembled WGS sequence"/>
</dbReference>
<evidence type="ECO:0000313" key="1">
    <source>
        <dbReference type="EMBL" id="KAL1390261.1"/>
    </source>
</evidence>
<sequence length="210" mass="23188">MTGFDKVTERFVPNNQCDVASVEFAKAQRLTNGTVEPLSFAVPRIKSELFLEDLFPPIKVLWEPTFTASNKPAVRISLQPGGMNTCKRSNNPKKCLPVMTPKPGKMSDSTNINQLIGQKTQFNKSWVSDLVRSGAEGPDFAADVLLMDYHRSRFYNLVDIAGMAFHPVMTSLSSSVTLFPIQRITLILRSLATETVIGFSGFTAVVVLTK</sequence>
<protein>
    <submittedName>
        <fullName evidence="1">Uncharacterized protein</fullName>
    </submittedName>
</protein>
<keyword evidence="2" id="KW-1185">Reference proteome</keyword>
<proteinExistence type="predicted"/>
<accession>A0ABD1D548</accession>
<dbReference type="SMART" id="SM01167">
    <property type="entry name" value="DUF1900"/>
    <property type="match status" value="1"/>
</dbReference>
<dbReference type="EMBL" id="JBEHCU010007948">
    <property type="protein sequence ID" value="KAL1390261.1"/>
    <property type="molecule type" value="Genomic_DNA"/>
</dbReference>
<comment type="caution">
    <text evidence="1">The sequence shown here is derived from an EMBL/GenBank/DDBJ whole genome shotgun (WGS) entry which is preliminary data.</text>
</comment>
<dbReference type="Pfam" id="PF16300">
    <property type="entry name" value="WD40_4"/>
    <property type="match status" value="1"/>
</dbReference>
<dbReference type="AlphaFoldDB" id="A0ABD1D548"/>
<organism evidence="1 2">
    <name type="scientific">Culex pipiens pipiens</name>
    <name type="common">Northern house mosquito</name>
    <dbReference type="NCBI Taxonomy" id="38569"/>
    <lineage>
        <taxon>Eukaryota</taxon>
        <taxon>Metazoa</taxon>
        <taxon>Ecdysozoa</taxon>
        <taxon>Arthropoda</taxon>
        <taxon>Hexapoda</taxon>
        <taxon>Insecta</taxon>
        <taxon>Pterygota</taxon>
        <taxon>Neoptera</taxon>
        <taxon>Endopterygota</taxon>
        <taxon>Diptera</taxon>
        <taxon>Nematocera</taxon>
        <taxon>Culicoidea</taxon>
        <taxon>Culicidae</taxon>
        <taxon>Culicinae</taxon>
        <taxon>Culicini</taxon>
        <taxon>Culex</taxon>
        <taxon>Culex</taxon>
    </lineage>
</organism>